<comment type="similarity">
    <text evidence="1">Belongs to the UPF0612 family.</text>
</comment>
<dbReference type="HOGENOM" id="CLU_1467811_0_0_1"/>
<protein>
    <recommendedName>
        <fullName evidence="2">Mug135-like C-terminal domain-containing protein</fullName>
    </recommendedName>
</protein>
<dbReference type="InParanoid" id="A0A0C2X095"/>
<evidence type="ECO:0000259" key="2">
    <source>
        <dbReference type="Pfam" id="PF08593"/>
    </source>
</evidence>
<gene>
    <name evidence="3" type="ORF">M378DRAFT_199309</name>
</gene>
<name>A0A0C2X095_AMAMK</name>
<reference evidence="3 4" key="1">
    <citation type="submission" date="2014-04" db="EMBL/GenBank/DDBJ databases">
        <title>Evolutionary Origins and Diversification of the Mycorrhizal Mutualists.</title>
        <authorList>
            <consortium name="DOE Joint Genome Institute"/>
            <consortium name="Mycorrhizal Genomics Consortium"/>
            <person name="Kohler A."/>
            <person name="Kuo A."/>
            <person name="Nagy L.G."/>
            <person name="Floudas D."/>
            <person name="Copeland A."/>
            <person name="Barry K.W."/>
            <person name="Cichocki N."/>
            <person name="Veneault-Fourrey C."/>
            <person name="LaButti K."/>
            <person name="Lindquist E.A."/>
            <person name="Lipzen A."/>
            <person name="Lundell T."/>
            <person name="Morin E."/>
            <person name="Murat C."/>
            <person name="Riley R."/>
            <person name="Ohm R."/>
            <person name="Sun H."/>
            <person name="Tunlid A."/>
            <person name="Henrissat B."/>
            <person name="Grigoriev I.V."/>
            <person name="Hibbett D.S."/>
            <person name="Martin F."/>
        </authorList>
    </citation>
    <scope>NUCLEOTIDE SEQUENCE [LARGE SCALE GENOMIC DNA]</scope>
    <source>
        <strain evidence="3 4">Koide BX008</strain>
    </source>
</reference>
<dbReference type="OrthoDB" id="3230244at2759"/>
<keyword evidence="4" id="KW-1185">Reference proteome</keyword>
<dbReference type="STRING" id="946122.A0A0C2X095"/>
<dbReference type="InterPro" id="IPR013902">
    <property type="entry name" value="Mug135-like_C"/>
</dbReference>
<proteinExistence type="inferred from homology"/>
<sequence length="184" mass="20516">MAIPLPQLSYLPVSKMPQAPGNIPTLKDIANADILEHNVRESHANATNTYEDLAKAIIYKTKLVSASAGGHGAPVWFGAAMADALEPIRNEMRAMRATMDGEFQTVKANIEALKEESAKTRRLTAQYNLPPLTSVEAIHGITDRQLDLYLRNYHPHLRRVIRDRNERIDLIASAIGMRDIDLLH</sequence>
<evidence type="ECO:0000313" key="4">
    <source>
        <dbReference type="Proteomes" id="UP000054549"/>
    </source>
</evidence>
<organism evidence="3 4">
    <name type="scientific">Amanita muscaria (strain Koide BX008)</name>
    <dbReference type="NCBI Taxonomy" id="946122"/>
    <lineage>
        <taxon>Eukaryota</taxon>
        <taxon>Fungi</taxon>
        <taxon>Dikarya</taxon>
        <taxon>Basidiomycota</taxon>
        <taxon>Agaricomycotina</taxon>
        <taxon>Agaricomycetes</taxon>
        <taxon>Agaricomycetidae</taxon>
        <taxon>Agaricales</taxon>
        <taxon>Pluteineae</taxon>
        <taxon>Amanitaceae</taxon>
        <taxon>Amanita</taxon>
    </lineage>
</organism>
<evidence type="ECO:0000256" key="1">
    <source>
        <dbReference type="ARBA" id="ARBA00005788"/>
    </source>
</evidence>
<dbReference type="Pfam" id="PF08593">
    <property type="entry name" value="Mug135_C"/>
    <property type="match status" value="1"/>
</dbReference>
<dbReference type="Proteomes" id="UP000054549">
    <property type="component" value="Unassembled WGS sequence"/>
</dbReference>
<evidence type="ECO:0000313" key="3">
    <source>
        <dbReference type="EMBL" id="KIL62098.1"/>
    </source>
</evidence>
<dbReference type="AlphaFoldDB" id="A0A0C2X095"/>
<accession>A0A0C2X095</accession>
<feature type="domain" description="Mug135-like C-terminal" evidence="2">
    <location>
        <begin position="125"/>
        <end position="178"/>
    </location>
</feature>
<dbReference type="EMBL" id="KN818275">
    <property type="protein sequence ID" value="KIL62098.1"/>
    <property type="molecule type" value="Genomic_DNA"/>
</dbReference>